<protein>
    <submittedName>
        <fullName evidence="1">Uncharacterized protein</fullName>
    </submittedName>
</protein>
<comment type="caution">
    <text evidence="1">The sequence shown here is derived from an EMBL/GenBank/DDBJ whole genome shotgun (WGS) entry which is preliminary data.</text>
</comment>
<accession>A0ABS9CJG4</accession>
<evidence type="ECO:0000313" key="2">
    <source>
        <dbReference type="Proteomes" id="UP001200470"/>
    </source>
</evidence>
<sequence>MKIIEQKIQGKDPEKKCEDGIVVTDDFIAVIDGSTAKTNYRHSRFRSNGRQAMRLTGKYIKKMPKGIDCHQFLIGVTNYIRREYKKSETEHLLLHPEDRLTCSAIIYSRLQRQLWLVGDCQCLIDGELIDNPKPEEAVHAAKRSEYAKKLLSQGTTVDQLLTKDASREYIMADMVESMKQQNVSYAVIDGFRIAEQFVKVITLDFQPHHIVMASDGYPFLRETLDESEQLLRQQQENDPLNIDTFLACKAFLNGQDSFDDRSYIRFEI</sequence>
<gene>
    <name evidence="1" type="ORF">I6E12_11375</name>
</gene>
<reference evidence="1 2" key="1">
    <citation type="submission" date="2020-12" db="EMBL/GenBank/DDBJ databases">
        <title>Whole genome sequences of gut porcine anaerobes.</title>
        <authorList>
            <person name="Kubasova T."/>
            <person name="Jahodarova E."/>
            <person name="Rychlik I."/>
        </authorList>
    </citation>
    <scope>NUCLEOTIDE SEQUENCE [LARGE SCALE GENOMIC DNA]</scope>
    <source>
        <strain evidence="1 2">An925</strain>
    </source>
</reference>
<dbReference type="EMBL" id="JADYTN010000033">
    <property type="protein sequence ID" value="MCF2564700.1"/>
    <property type="molecule type" value="Genomic_DNA"/>
</dbReference>
<proteinExistence type="predicted"/>
<evidence type="ECO:0000313" key="1">
    <source>
        <dbReference type="EMBL" id="MCF2564700.1"/>
    </source>
</evidence>
<organism evidence="1 2">
    <name type="scientific">Xylanibacter brevis</name>
    <dbReference type="NCBI Taxonomy" id="83231"/>
    <lineage>
        <taxon>Bacteria</taxon>
        <taxon>Pseudomonadati</taxon>
        <taxon>Bacteroidota</taxon>
        <taxon>Bacteroidia</taxon>
        <taxon>Bacteroidales</taxon>
        <taxon>Prevotellaceae</taxon>
        <taxon>Xylanibacter</taxon>
    </lineage>
</organism>
<name>A0ABS9CJG4_9BACT</name>
<dbReference type="Proteomes" id="UP001200470">
    <property type="component" value="Unassembled WGS sequence"/>
</dbReference>
<keyword evidence="2" id="KW-1185">Reference proteome</keyword>
<dbReference type="RefSeq" id="WP_301638602.1">
    <property type="nucleotide sequence ID" value="NZ_JADYTN010000033.1"/>
</dbReference>